<protein>
    <submittedName>
        <fullName evidence="2">Uncharacterized protein</fullName>
    </submittedName>
</protein>
<name>A0A643J4W5_PSEAI</name>
<evidence type="ECO:0000313" key="2">
    <source>
        <dbReference type="EMBL" id="KAB0764884.1"/>
    </source>
</evidence>
<accession>A0A643J4W5</accession>
<reference evidence="2" key="1">
    <citation type="submission" date="2019-09" db="EMBL/GenBank/DDBJ databases">
        <title>Whole genome sequence analysis of bacterial isolates in patients.</title>
        <authorList>
            <person name="Jeong K.C."/>
        </authorList>
    </citation>
    <scope>NUCLEOTIDE SEQUENCE</scope>
    <source>
        <strain evidence="2">KCJ3K105</strain>
    </source>
</reference>
<proteinExistence type="predicted"/>
<dbReference type="EMBL" id="VZIV01000020">
    <property type="protein sequence ID" value="KAB0764884.1"/>
    <property type="molecule type" value="Genomic_DNA"/>
</dbReference>
<gene>
    <name evidence="2" type="ORF">F7O97_11840</name>
</gene>
<sequence length="80" mass="8296">MAGRFEAFLEVTENTHDVSSLDAVSRRGIGRAGAGGPPARPARIPQTPSLHGASLSASAPNGHSRWPGSRCAGSPLFWMA</sequence>
<comment type="caution">
    <text evidence="2">The sequence shown here is derived from an EMBL/GenBank/DDBJ whole genome shotgun (WGS) entry which is preliminary data.</text>
</comment>
<organism evidence="2">
    <name type="scientific">Pseudomonas aeruginosa</name>
    <dbReference type="NCBI Taxonomy" id="287"/>
    <lineage>
        <taxon>Bacteria</taxon>
        <taxon>Pseudomonadati</taxon>
        <taxon>Pseudomonadota</taxon>
        <taxon>Gammaproteobacteria</taxon>
        <taxon>Pseudomonadales</taxon>
        <taxon>Pseudomonadaceae</taxon>
        <taxon>Pseudomonas</taxon>
    </lineage>
</organism>
<evidence type="ECO:0000256" key="1">
    <source>
        <dbReference type="SAM" id="MobiDB-lite"/>
    </source>
</evidence>
<feature type="region of interest" description="Disordered" evidence="1">
    <location>
        <begin position="16"/>
        <end position="67"/>
    </location>
</feature>
<dbReference type="AlphaFoldDB" id="A0A643J4W5"/>